<proteinExistence type="predicted"/>
<evidence type="ECO:0000313" key="1">
    <source>
        <dbReference type="EMBL" id="ABD42325.1"/>
    </source>
</evidence>
<organism evidence="1 2">
    <name type="scientific">Methanospirillum hungatei JF-1 (strain ATCC 27890 / DSM 864 / NBRC 100397 / JF-1)</name>
    <dbReference type="NCBI Taxonomy" id="323259"/>
    <lineage>
        <taxon>Archaea</taxon>
        <taxon>Methanobacteriati</taxon>
        <taxon>Methanobacteriota</taxon>
        <taxon>Stenosarchaea group</taxon>
        <taxon>Methanomicrobia</taxon>
        <taxon>Methanomicrobiales</taxon>
        <taxon>Methanospirillaceae</taxon>
        <taxon>Methanospirillum</taxon>
    </lineage>
</organism>
<dbReference type="KEGG" id="mhu:Mhun_2628"/>
<sequence length="86" mass="10154">MIECLVDAIPPRAFRDRNDRWWSETKMSDDFLEPLFAEFFKKSGQKVLLSKGGYYEIARYISPEEIEPEVIEKLDAIYKIASNFKE</sequence>
<protein>
    <submittedName>
        <fullName evidence="1">Uncharacterized protein</fullName>
    </submittedName>
</protein>
<accession>Q2FS91</accession>
<dbReference type="EnsemblBacteria" id="ABD42325">
    <property type="protein sequence ID" value="ABD42325"/>
    <property type="gene ID" value="Mhun_2628"/>
</dbReference>
<gene>
    <name evidence="1" type="ordered locus">Mhun_2628</name>
</gene>
<dbReference type="HOGENOM" id="CLU_2490464_0_0_2"/>
<reference evidence="2" key="1">
    <citation type="journal article" date="2016" name="Stand. Genomic Sci.">
        <title>Complete genome sequence of Methanospirillum hungatei type strain JF1.</title>
        <authorList>
            <person name="Gunsalus R.P."/>
            <person name="Cook L.E."/>
            <person name="Crable B."/>
            <person name="Rohlin L."/>
            <person name="McDonald E."/>
            <person name="Mouttaki H."/>
            <person name="Sieber J.R."/>
            <person name="Poweleit N."/>
            <person name="Zhou H."/>
            <person name="Lapidus A.L."/>
            <person name="Daligault H.E."/>
            <person name="Land M."/>
            <person name="Gilna P."/>
            <person name="Ivanova N."/>
            <person name="Kyrpides N."/>
            <person name="Culley D.E."/>
            <person name="McInerney M.J."/>
        </authorList>
    </citation>
    <scope>NUCLEOTIDE SEQUENCE [LARGE SCALE GENOMIC DNA]</scope>
    <source>
        <strain evidence="2">ATCC 27890 / DSM 864 / NBRC 100397 / JF-1</strain>
    </source>
</reference>
<dbReference type="STRING" id="323259.Mhun_2628"/>
<dbReference type="AlphaFoldDB" id="Q2FS91"/>
<dbReference type="GeneID" id="3922364"/>
<dbReference type="InParanoid" id="Q2FS91"/>
<keyword evidence="2" id="KW-1185">Reference proteome</keyword>
<dbReference type="EMBL" id="CP000254">
    <property type="protein sequence ID" value="ABD42325.1"/>
    <property type="molecule type" value="Genomic_DNA"/>
</dbReference>
<name>Q2FS91_METHJ</name>
<dbReference type="Proteomes" id="UP000001941">
    <property type="component" value="Chromosome"/>
</dbReference>
<evidence type="ECO:0000313" key="2">
    <source>
        <dbReference type="Proteomes" id="UP000001941"/>
    </source>
</evidence>
<dbReference type="RefSeq" id="WP_011449582.1">
    <property type="nucleotide sequence ID" value="NC_007796.1"/>
</dbReference>